<feature type="non-terminal residue" evidence="2">
    <location>
        <position position="1"/>
    </location>
</feature>
<feature type="compositionally biased region" description="Basic and acidic residues" evidence="1">
    <location>
        <begin position="1"/>
        <end position="25"/>
    </location>
</feature>
<reference evidence="2" key="1">
    <citation type="submission" date="2022-08" db="EMBL/GenBank/DDBJ databases">
        <authorList>
            <person name="Gutierrez-Valencia J."/>
        </authorList>
    </citation>
    <scope>NUCLEOTIDE SEQUENCE</scope>
</reference>
<feature type="non-terminal residue" evidence="2">
    <location>
        <position position="70"/>
    </location>
</feature>
<protein>
    <submittedName>
        <fullName evidence="2">Uncharacterized protein</fullName>
    </submittedName>
</protein>
<dbReference type="Proteomes" id="UP001154282">
    <property type="component" value="Unassembled WGS sequence"/>
</dbReference>
<organism evidence="2 3">
    <name type="scientific">Linum tenue</name>
    <dbReference type="NCBI Taxonomy" id="586396"/>
    <lineage>
        <taxon>Eukaryota</taxon>
        <taxon>Viridiplantae</taxon>
        <taxon>Streptophyta</taxon>
        <taxon>Embryophyta</taxon>
        <taxon>Tracheophyta</taxon>
        <taxon>Spermatophyta</taxon>
        <taxon>Magnoliopsida</taxon>
        <taxon>eudicotyledons</taxon>
        <taxon>Gunneridae</taxon>
        <taxon>Pentapetalae</taxon>
        <taxon>rosids</taxon>
        <taxon>fabids</taxon>
        <taxon>Malpighiales</taxon>
        <taxon>Linaceae</taxon>
        <taxon>Linum</taxon>
    </lineage>
</organism>
<gene>
    <name evidence="2" type="ORF">LITE_LOCUS32750</name>
</gene>
<accession>A0AAV0ND63</accession>
<sequence length="70" mass="8076">ERSLGRLEGKRPSANKGKGEKIGETRRKRSFANKGKGEKLEETRRKRKSWRKDDQIVQKGLEEVTGDYST</sequence>
<name>A0AAV0ND63_9ROSI</name>
<keyword evidence="3" id="KW-1185">Reference proteome</keyword>
<proteinExistence type="predicted"/>
<dbReference type="EMBL" id="CAMGYJ010000008">
    <property type="protein sequence ID" value="CAI0456402.1"/>
    <property type="molecule type" value="Genomic_DNA"/>
</dbReference>
<evidence type="ECO:0000313" key="3">
    <source>
        <dbReference type="Proteomes" id="UP001154282"/>
    </source>
</evidence>
<evidence type="ECO:0000256" key="1">
    <source>
        <dbReference type="SAM" id="MobiDB-lite"/>
    </source>
</evidence>
<dbReference type="AlphaFoldDB" id="A0AAV0ND63"/>
<evidence type="ECO:0000313" key="2">
    <source>
        <dbReference type="EMBL" id="CAI0456402.1"/>
    </source>
</evidence>
<feature type="region of interest" description="Disordered" evidence="1">
    <location>
        <begin position="1"/>
        <end position="54"/>
    </location>
</feature>
<feature type="compositionally biased region" description="Basic and acidic residues" evidence="1">
    <location>
        <begin position="35"/>
        <end position="44"/>
    </location>
</feature>
<comment type="caution">
    <text evidence="2">The sequence shown here is derived from an EMBL/GenBank/DDBJ whole genome shotgun (WGS) entry which is preliminary data.</text>
</comment>